<dbReference type="Proteomes" id="UP000198749">
    <property type="component" value="Unassembled WGS sequence"/>
</dbReference>
<sequence>MTHCYISLEALASSNKNPLMKDVAAKAFYGSDKVSAALGVSR</sequence>
<accession>A0A1H9E8B9</accession>
<dbReference type="AlphaFoldDB" id="A0A1H9E8B9"/>
<name>A0A1H9E8B9_9GAMM</name>
<dbReference type="STRING" id="355243.SAMN03080615_00748"/>
<proteinExistence type="predicted"/>
<gene>
    <name evidence="1" type="ORF">SAMN03080615_00748</name>
</gene>
<organism evidence="1 2">
    <name type="scientific">Amphritea atlantica</name>
    <dbReference type="NCBI Taxonomy" id="355243"/>
    <lineage>
        <taxon>Bacteria</taxon>
        <taxon>Pseudomonadati</taxon>
        <taxon>Pseudomonadota</taxon>
        <taxon>Gammaproteobacteria</taxon>
        <taxon>Oceanospirillales</taxon>
        <taxon>Oceanospirillaceae</taxon>
        <taxon>Amphritea</taxon>
    </lineage>
</organism>
<evidence type="ECO:0000313" key="2">
    <source>
        <dbReference type="Proteomes" id="UP000198749"/>
    </source>
</evidence>
<evidence type="ECO:0000313" key="1">
    <source>
        <dbReference type="EMBL" id="SEQ21832.1"/>
    </source>
</evidence>
<reference evidence="2" key="1">
    <citation type="submission" date="2016-10" db="EMBL/GenBank/DDBJ databases">
        <authorList>
            <person name="Varghese N."/>
            <person name="Submissions S."/>
        </authorList>
    </citation>
    <scope>NUCLEOTIDE SEQUENCE [LARGE SCALE GENOMIC DNA]</scope>
    <source>
        <strain evidence="2">DSM 18887</strain>
    </source>
</reference>
<keyword evidence="2" id="KW-1185">Reference proteome</keyword>
<dbReference type="EMBL" id="FOGB01000002">
    <property type="protein sequence ID" value="SEQ21832.1"/>
    <property type="molecule type" value="Genomic_DNA"/>
</dbReference>
<protein>
    <submittedName>
        <fullName evidence="1">Uncharacterized protein</fullName>
    </submittedName>
</protein>